<name>A0A5M8PER3_9LECA</name>
<proteinExistence type="predicted"/>
<accession>A0A5M8PER3</accession>
<sequence>MRLIIRGPSLPLANRAAKRLLHPTLSTKAGHTEALIMDSFVLLPPPLSPHLAPLPSNPSLEQLLGKWFIVHTSLPFWRGKRNITIVYSATLSPARSTDSVNDIVTYQTLNSEKLKTIQDVNTLTQSEQQGA</sequence>
<organism evidence="1 2">
    <name type="scientific">Lasallia pustulata</name>
    <dbReference type="NCBI Taxonomy" id="136370"/>
    <lineage>
        <taxon>Eukaryota</taxon>
        <taxon>Fungi</taxon>
        <taxon>Dikarya</taxon>
        <taxon>Ascomycota</taxon>
        <taxon>Pezizomycotina</taxon>
        <taxon>Lecanoromycetes</taxon>
        <taxon>OSLEUM clade</taxon>
        <taxon>Umbilicariomycetidae</taxon>
        <taxon>Umbilicariales</taxon>
        <taxon>Umbilicariaceae</taxon>
        <taxon>Lasallia</taxon>
    </lineage>
</organism>
<protein>
    <submittedName>
        <fullName evidence="1">Uncharacterized protein</fullName>
    </submittedName>
</protein>
<comment type="caution">
    <text evidence="1">The sequence shown here is derived from an EMBL/GenBank/DDBJ whole genome shotgun (WGS) entry which is preliminary data.</text>
</comment>
<dbReference type="Proteomes" id="UP000324767">
    <property type="component" value="Unassembled WGS sequence"/>
</dbReference>
<dbReference type="EMBL" id="VXIT01000015">
    <property type="protein sequence ID" value="KAA6407847.1"/>
    <property type="molecule type" value="Genomic_DNA"/>
</dbReference>
<evidence type="ECO:0000313" key="2">
    <source>
        <dbReference type="Proteomes" id="UP000324767"/>
    </source>
</evidence>
<reference evidence="1 2" key="1">
    <citation type="submission" date="2019-09" db="EMBL/GenBank/DDBJ databases">
        <title>The hologenome of the rock-dwelling lichen Lasallia pustulata.</title>
        <authorList>
            <person name="Greshake Tzovaras B."/>
            <person name="Segers F."/>
            <person name="Bicker A."/>
            <person name="Dal Grande F."/>
            <person name="Otte J."/>
            <person name="Hankeln T."/>
            <person name="Schmitt I."/>
            <person name="Ebersberger I."/>
        </authorList>
    </citation>
    <scope>NUCLEOTIDE SEQUENCE [LARGE SCALE GENOMIC DNA]</scope>
    <source>
        <strain evidence="1">A1-1</strain>
    </source>
</reference>
<dbReference type="AlphaFoldDB" id="A0A5M8PER3"/>
<dbReference type="OrthoDB" id="9975758at2759"/>
<evidence type="ECO:0000313" key="1">
    <source>
        <dbReference type="EMBL" id="KAA6407847.1"/>
    </source>
</evidence>
<gene>
    <name evidence="1" type="ORF">FRX48_08198</name>
</gene>